<dbReference type="Gene3D" id="3.40.50.720">
    <property type="entry name" value="NAD(P)-binding Rossmann-like Domain"/>
    <property type="match status" value="1"/>
</dbReference>
<dbReference type="GO" id="GO:0008641">
    <property type="term" value="F:ubiquitin-like modifier activating enzyme activity"/>
    <property type="evidence" value="ECO:0007669"/>
    <property type="project" value="InterPro"/>
</dbReference>
<dbReference type="RefSeq" id="WP_231445026.1">
    <property type="nucleotide sequence ID" value="NZ_JAJOMB010000012.1"/>
</dbReference>
<dbReference type="AlphaFoldDB" id="A0A9X1NI18"/>
<accession>A0A9X1NI18</accession>
<reference evidence="1" key="1">
    <citation type="submission" date="2021-11" db="EMBL/GenBank/DDBJ databases">
        <title>Streptomyces corallinus and Kineosporia corallina sp. nov., two new coral-derived marine actinobacteria.</title>
        <authorList>
            <person name="Buangrab K."/>
            <person name="Sutthacheep M."/>
            <person name="Yeemin T."/>
            <person name="Harunari E."/>
            <person name="Igarashi Y."/>
            <person name="Sripreechasak P."/>
            <person name="Kanchanasin P."/>
            <person name="Tanasupawat S."/>
            <person name="Phongsopitanun W."/>
        </authorList>
    </citation>
    <scope>NUCLEOTIDE SEQUENCE</scope>
    <source>
        <strain evidence="1">JCM 31032</strain>
    </source>
</reference>
<gene>
    <name evidence="1" type="ORF">LR394_22275</name>
</gene>
<name>A0A9X1NI18_9ACTN</name>
<dbReference type="SUPFAM" id="SSF69572">
    <property type="entry name" value="Activating enzymes of the ubiquitin-like proteins"/>
    <property type="match status" value="1"/>
</dbReference>
<dbReference type="GO" id="GO:0016779">
    <property type="term" value="F:nucleotidyltransferase activity"/>
    <property type="evidence" value="ECO:0007669"/>
    <property type="project" value="UniProtKB-KW"/>
</dbReference>
<dbReference type="EMBL" id="JAJOMB010000012">
    <property type="protein sequence ID" value="MCD5313641.1"/>
    <property type="molecule type" value="Genomic_DNA"/>
</dbReference>
<keyword evidence="2" id="KW-1185">Reference proteome</keyword>
<sequence>MLLRLKPGLRRVWRDPGTLQIGISRRRGAVITGLAPQDVPLVEALRHGVDPAAPGGLSAYGDPDRGRALVRLLAASGVLTGSRISEAARLGPAAARLTPDATVWSAVYPSAGDGWRLLLARAGALVVIHGAGRLGTTLSATLAAAGVGTVVVRDSGRVTAADLSPAGAGLPDLGRTRQSVGHDVVRRAGGHSERSPARTRGLADLVVLIEHGSADATRADRLMSADVPHLAVVVGEDGVVVGPLVRPGRSPCLRCLDLHRCDRDPQWPMVLAQLHEQSSPEPEESASAGLAAGLAALQVLAQLDGRVEPAALGATLEVELPDGLTARRLWPVHPACGCTWATPPADEASNRNPARGAR</sequence>
<comment type="caution">
    <text evidence="1">The sequence shown here is derived from an EMBL/GenBank/DDBJ whole genome shotgun (WGS) entry which is preliminary data.</text>
</comment>
<proteinExistence type="predicted"/>
<keyword evidence="1" id="KW-0548">Nucleotidyltransferase</keyword>
<keyword evidence="1" id="KW-0808">Transferase</keyword>
<protein>
    <submittedName>
        <fullName evidence="1">ThiF family adenylyltransferase</fullName>
    </submittedName>
</protein>
<dbReference type="InterPro" id="IPR035985">
    <property type="entry name" value="Ubiquitin-activating_enz"/>
</dbReference>
<evidence type="ECO:0000313" key="1">
    <source>
        <dbReference type="EMBL" id="MCD5313641.1"/>
    </source>
</evidence>
<organism evidence="1 2">
    <name type="scientific">Kineosporia babensis</name>
    <dbReference type="NCBI Taxonomy" id="499548"/>
    <lineage>
        <taxon>Bacteria</taxon>
        <taxon>Bacillati</taxon>
        <taxon>Actinomycetota</taxon>
        <taxon>Actinomycetes</taxon>
        <taxon>Kineosporiales</taxon>
        <taxon>Kineosporiaceae</taxon>
        <taxon>Kineosporia</taxon>
    </lineage>
</organism>
<evidence type="ECO:0000313" key="2">
    <source>
        <dbReference type="Proteomes" id="UP001138997"/>
    </source>
</evidence>
<dbReference type="Proteomes" id="UP001138997">
    <property type="component" value="Unassembled WGS sequence"/>
</dbReference>